<dbReference type="Pfam" id="PF01206">
    <property type="entry name" value="TusA"/>
    <property type="match status" value="1"/>
</dbReference>
<dbReference type="InterPro" id="IPR036868">
    <property type="entry name" value="TusA-like_sf"/>
</dbReference>
<proteinExistence type="predicted"/>
<dbReference type="InterPro" id="IPR003787">
    <property type="entry name" value="Sulphur_relay_DsrE/F-like"/>
</dbReference>
<dbReference type="Pfam" id="PF02635">
    <property type="entry name" value="DsrE"/>
    <property type="match status" value="1"/>
</dbReference>
<reference evidence="3" key="1">
    <citation type="journal article" date="2019" name="Int. J. Syst. Evol. Microbiol.">
        <title>The Global Catalogue of Microorganisms (GCM) 10K type strain sequencing project: providing services to taxonomists for standard genome sequencing and annotation.</title>
        <authorList>
            <consortium name="The Broad Institute Genomics Platform"/>
            <consortium name="The Broad Institute Genome Sequencing Center for Infectious Disease"/>
            <person name="Wu L."/>
            <person name="Ma J."/>
        </authorList>
    </citation>
    <scope>NUCLEOTIDE SEQUENCE [LARGE SCALE GENOMIC DNA]</scope>
    <source>
        <strain evidence="3">CCM 8895</strain>
    </source>
</reference>
<dbReference type="SUPFAM" id="SSF64307">
    <property type="entry name" value="SirA-like"/>
    <property type="match status" value="1"/>
</dbReference>
<comment type="caution">
    <text evidence="2">The sequence shown here is derived from an EMBL/GenBank/DDBJ whole genome shotgun (WGS) entry which is preliminary data.</text>
</comment>
<dbReference type="SUPFAM" id="SSF75169">
    <property type="entry name" value="DsrEFH-like"/>
    <property type="match status" value="1"/>
</dbReference>
<protein>
    <submittedName>
        <fullName evidence="2">Sulfurtransferase-like selenium metabolism protein YedF</fullName>
    </submittedName>
</protein>
<dbReference type="EMBL" id="JBHSSN010000004">
    <property type="protein sequence ID" value="MFC6322776.1"/>
    <property type="molecule type" value="Genomic_DNA"/>
</dbReference>
<name>A0ABW1UVQ3_9LACO</name>
<keyword evidence="3" id="KW-1185">Reference proteome</keyword>
<dbReference type="InterPro" id="IPR027396">
    <property type="entry name" value="DsrEFH-like"/>
</dbReference>
<dbReference type="NCBIfam" id="TIGR03527">
    <property type="entry name" value="selenium_YedF"/>
    <property type="match status" value="1"/>
</dbReference>
<evidence type="ECO:0000313" key="2">
    <source>
        <dbReference type="EMBL" id="MFC6322776.1"/>
    </source>
</evidence>
<dbReference type="InterPro" id="IPR019870">
    <property type="entry name" value="Se_metab_YedF"/>
</dbReference>
<sequence>MEKINALDKVCPAPIIMAKKALKETDEVEILVDDDMAPQNLKKLADQKNYDYDVKNGENNQFTVTLKRTAESHDQAESSSLNDQGNAYIVVINTDTMGHGDETLGRNLLHGFVSSLTEQDVLPEKILCYNGGVKLLVEGSDYLTDLKALEEAGVQVMGCGACLDYFNLKDKLAVGTVTNMFSIVEMMRQQNRIVRPD</sequence>
<evidence type="ECO:0000259" key="1">
    <source>
        <dbReference type="Pfam" id="PF01206"/>
    </source>
</evidence>
<feature type="domain" description="UPF0033" evidence="1">
    <location>
        <begin position="3"/>
        <end position="67"/>
    </location>
</feature>
<accession>A0ABW1UVQ3</accession>
<dbReference type="InterPro" id="IPR001455">
    <property type="entry name" value="TusA-like"/>
</dbReference>
<dbReference type="RefSeq" id="WP_125593311.1">
    <property type="nucleotide sequence ID" value="NZ_JBHSSN010000004.1"/>
</dbReference>
<organism evidence="2 3">
    <name type="scientific">Companilactobacillus baiquanensis</name>
    <dbReference type="NCBI Taxonomy" id="2486005"/>
    <lineage>
        <taxon>Bacteria</taxon>
        <taxon>Bacillati</taxon>
        <taxon>Bacillota</taxon>
        <taxon>Bacilli</taxon>
        <taxon>Lactobacillales</taxon>
        <taxon>Lactobacillaceae</taxon>
        <taxon>Companilactobacillus</taxon>
    </lineage>
</organism>
<evidence type="ECO:0000313" key="3">
    <source>
        <dbReference type="Proteomes" id="UP001596186"/>
    </source>
</evidence>
<gene>
    <name evidence="2" type="primary">yedF</name>
    <name evidence="2" type="ORF">ACFP1F_03205</name>
</gene>
<dbReference type="Proteomes" id="UP001596186">
    <property type="component" value="Unassembled WGS sequence"/>
</dbReference>
<dbReference type="Gene3D" id="3.30.110.40">
    <property type="entry name" value="TusA-like domain"/>
    <property type="match status" value="1"/>
</dbReference>